<feature type="region of interest" description="Disordered" evidence="1">
    <location>
        <begin position="222"/>
        <end position="312"/>
    </location>
</feature>
<feature type="compositionally biased region" description="Basic residues" evidence="1">
    <location>
        <begin position="303"/>
        <end position="312"/>
    </location>
</feature>
<evidence type="ECO:0000313" key="3">
    <source>
        <dbReference type="Proteomes" id="UP000002279"/>
    </source>
</evidence>
<proteinExistence type="predicted"/>
<feature type="compositionally biased region" description="Basic and acidic residues" evidence="1">
    <location>
        <begin position="44"/>
        <end position="56"/>
    </location>
</feature>
<dbReference type="AlphaFoldDB" id="A0A6I8N968"/>
<sequence length="312" mass="32783">MEAPLFSFPPARVPVRSEVPGGQGTGHFFGADGPGAPGIQRAAAETRSRRCSDHRSQSGIPSSGQDVLRTLSDQQAGAPGQNLAGRSPGEEAHQGSGLRLQPGGHRRKDPLAQDLLDLPKERLEASYAAITLPEEFHDFEVQLPPLNDISVGEHFSLNQSRAEDITLKEEWRGKGPLLPHVPDGGCLGCPADAVLPFLGAVRSFAHSFIRPYPRSADRVRSAGRGAWGRGGPGLVAGDRGGGGQEVTGSDPGPATRLPRDRGRVASLLRASVSSSGKRGRRGSAPRGAGAVSDRLTSQPPRRPAGRRRGVSA</sequence>
<evidence type="ECO:0000256" key="1">
    <source>
        <dbReference type="SAM" id="MobiDB-lite"/>
    </source>
</evidence>
<dbReference type="InParanoid" id="A0A6I8N968"/>
<reference evidence="2" key="2">
    <citation type="submission" date="2025-09" db="UniProtKB">
        <authorList>
            <consortium name="Ensembl"/>
        </authorList>
    </citation>
    <scope>IDENTIFICATION</scope>
    <source>
        <strain evidence="2">Glennie</strain>
    </source>
</reference>
<dbReference type="GeneTree" id="ENSGT00940000161638"/>
<dbReference type="Ensembl" id="ENSOANT00000050635.1">
    <property type="protein sequence ID" value="ENSOANP00000037576.1"/>
    <property type="gene ID" value="ENSOANG00000050428.1"/>
</dbReference>
<dbReference type="Proteomes" id="UP000002279">
    <property type="component" value="Unplaced"/>
</dbReference>
<feature type="compositionally biased region" description="Polar residues" evidence="1">
    <location>
        <begin position="57"/>
        <end position="75"/>
    </location>
</feature>
<organism evidence="2 3">
    <name type="scientific">Ornithorhynchus anatinus</name>
    <name type="common">Duckbill platypus</name>
    <dbReference type="NCBI Taxonomy" id="9258"/>
    <lineage>
        <taxon>Eukaryota</taxon>
        <taxon>Metazoa</taxon>
        <taxon>Chordata</taxon>
        <taxon>Craniata</taxon>
        <taxon>Vertebrata</taxon>
        <taxon>Euteleostomi</taxon>
        <taxon>Mammalia</taxon>
        <taxon>Monotremata</taxon>
        <taxon>Ornithorhynchidae</taxon>
        <taxon>Ornithorhynchus</taxon>
    </lineage>
</organism>
<feature type="compositionally biased region" description="Low complexity" evidence="1">
    <location>
        <begin position="264"/>
        <end position="276"/>
    </location>
</feature>
<accession>A0A6I8N968</accession>
<feature type="compositionally biased region" description="Gly residues" evidence="1">
    <location>
        <begin position="21"/>
        <end position="36"/>
    </location>
</feature>
<feature type="compositionally biased region" description="Gly residues" evidence="1">
    <location>
        <begin position="225"/>
        <end position="245"/>
    </location>
</feature>
<evidence type="ECO:0000313" key="2">
    <source>
        <dbReference type="Ensembl" id="ENSOANP00000037576.1"/>
    </source>
</evidence>
<feature type="region of interest" description="Disordered" evidence="1">
    <location>
        <begin position="1"/>
        <end position="110"/>
    </location>
</feature>
<protein>
    <submittedName>
        <fullName evidence="2">Uncharacterized protein</fullName>
    </submittedName>
</protein>
<keyword evidence="3" id="KW-1185">Reference proteome</keyword>
<name>A0A6I8N968_ORNAN</name>
<reference evidence="2" key="1">
    <citation type="submission" date="2025-08" db="UniProtKB">
        <authorList>
            <consortium name="Ensembl"/>
        </authorList>
    </citation>
    <scope>IDENTIFICATION</scope>
    <source>
        <strain evidence="2">Glennie</strain>
    </source>
</reference>
<dbReference type="Bgee" id="ENSOANG00000050428">
    <property type="expression patterns" value="Expressed in testis"/>
</dbReference>